<gene>
    <name evidence="1" type="ORF">pdam_00000246</name>
</gene>
<dbReference type="EMBL" id="RCHS01000537">
    <property type="protein sequence ID" value="RMX58265.1"/>
    <property type="molecule type" value="Genomic_DNA"/>
</dbReference>
<proteinExistence type="predicted"/>
<evidence type="ECO:0000313" key="2">
    <source>
        <dbReference type="Proteomes" id="UP000275408"/>
    </source>
</evidence>
<keyword evidence="2" id="KW-1185">Reference proteome</keyword>
<dbReference type="AlphaFoldDB" id="A0A3M6UX80"/>
<accession>A0A3M6UX80</accession>
<name>A0A3M6UX80_POCDA</name>
<reference evidence="1 2" key="1">
    <citation type="journal article" date="2018" name="Sci. Rep.">
        <title>Comparative analysis of the Pocillopora damicornis genome highlights role of immune system in coral evolution.</title>
        <authorList>
            <person name="Cunning R."/>
            <person name="Bay R.A."/>
            <person name="Gillette P."/>
            <person name="Baker A.C."/>
            <person name="Traylor-Knowles N."/>
        </authorList>
    </citation>
    <scope>NUCLEOTIDE SEQUENCE [LARGE SCALE GENOMIC DNA]</scope>
    <source>
        <strain evidence="1">RSMAS</strain>
        <tissue evidence="1">Whole animal</tissue>
    </source>
</reference>
<feature type="non-terminal residue" evidence="1">
    <location>
        <position position="1"/>
    </location>
</feature>
<sequence>TAWINIIQLCPFVNPSLTKTHSDNDFHYSKPSDVYTSQERAINPRTRGTVTTCLYLSPSCRARSLSTLIAVRLERDIPQSTALLACRIPSVISQMRIRFVITENKKIPKQG</sequence>
<organism evidence="1 2">
    <name type="scientific">Pocillopora damicornis</name>
    <name type="common">Cauliflower coral</name>
    <name type="synonym">Millepora damicornis</name>
    <dbReference type="NCBI Taxonomy" id="46731"/>
    <lineage>
        <taxon>Eukaryota</taxon>
        <taxon>Metazoa</taxon>
        <taxon>Cnidaria</taxon>
        <taxon>Anthozoa</taxon>
        <taxon>Hexacorallia</taxon>
        <taxon>Scleractinia</taxon>
        <taxon>Astrocoeniina</taxon>
        <taxon>Pocilloporidae</taxon>
        <taxon>Pocillopora</taxon>
    </lineage>
</organism>
<dbReference type="Proteomes" id="UP000275408">
    <property type="component" value="Unassembled WGS sequence"/>
</dbReference>
<evidence type="ECO:0000313" key="1">
    <source>
        <dbReference type="EMBL" id="RMX58265.1"/>
    </source>
</evidence>
<protein>
    <submittedName>
        <fullName evidence="1">Uncharacterized protein</fullName>
    </submittedName>
</protein>
<comment type="caution">
    <text evidence="1">The sequence shown here is derived from an EMBL/GenBank/DDBJ whole genome shotgun (WGS) entry which is preliminary data.</text>
</comment>